<dbReference type="EMBL" id="CM039438">
    <property type="protein sequence ID" value="KAI4301097.1"/>
    <property type="molecule type" value="Genomic_DNA"/>
</dbReference>
<keyword evidence="2" id="KW-1185">Reference proteome</keyword>
<organism evidence="1 2">
    <name type="scientific">Bauhinia variegata</name>
    <name type="common">Purple orchid tree</name>
    <name type="synonym">Phanera variegata</name>
    <dbReference type="NCBI Taxonomy" id="167791"/>
    <lineage>
        <taxon>Eukaryota</taxon>
        <taxon>Viridiplantae</taxon>
        <taxon>Streptophyta</taxon>
        <taxon>Embryophyta</taxon>
        <taxon>Tracheophyta</taxon>
        <taxon>Spermatophyta</taxon>
        <taxon>Magnoliopsida</taxon>
        <taxon>eudicotyledons</taxon>
        <taxon>Gunneridae</taxon>
        <taxon>Pentapetalae</taxon>
        <taxon>rosids</taxon>
        <taxon>fabids</taxon>
        <taxon>Fabales</taxon>
        <taxon>Fabaceae</taxon>
        <taxon>Cercidoideae</taxon>
        <taxon>Cercideae</taxon>
        <taxon>Bauhiniinae</taxon>
        <taxon>Bauhinia</taxon>
    </lineage>
</organism>
<proteinExistence type="predicted"/>
<dbReference type="Proteomes" id="UP000828941">
    <property type="component" value="Chromosome 13"/>
</dbReference>
<protein>
    <submittedName>
        <fullName evidence="1">Uncharacterized protein</fullName>
    </submittedName>
</protein>
<gene>
    <name evidence="1" type="ORF">L6164_034413</name>
</gene>
<reference evidence="1 2" key="1">
    <citation type="journal article" date="2022" name="DNA Res.">
        <title>Chromosomal-level genome assembly of the orchid tree Bauhinia variegata (Leguminosae; Cercidoideae) supports the allotetraploid origin hypothesis of Bauhinia.</title>
        <authorList>
            <person name="Zhong Y."/>
            <person name="Chen Y."/>
            <person name="Zheng D."/>
            <person name="Pang J."/>
            <person name="Liu Y."/>
            <person name="Luo S."/>
            <person name="Meng S."/>
            <person name="Qian L."/>
            <person name="Wei D."/>
            <person name="Dai S."/>
            <person name="Zhou R."/>
        </authorList>
    </citation>
    <scope>NUCLEOTIDE SEQUENCE [LARGE SCALE GENOMIC DNA]</scope>
    <source>
        <strain evidence="1">BV-YZ2020</strain>
    </source>
</reference>
<accession>A0ACB9KUU7</accession>
<evidence type="ECO:0000313" key="2">
    <source>
        <dbReference type="Proteomes" id="UP000828941"/>
    </source>
</evidence>
<comment type="caution">
    <text evidence="1">The sequence shown here is derived from an EMBL/GenBank/DDBJ whole genome shotgun (WGS) entry which is preliminary data.</text>
</comment>
<sequence>MGSPALLGVLFCLLLSASQSVAASQSQNLRPGFLFTRTRGRCTPQFWSGRRESWPRMVPETSTVSKVFGSRAYERYRSDMTLLEATARNDEEKPFSRLLKEATAALLNSYARNPFPYSPWQVKTLLIQAQVSEAAAASQANSFSLANNAWLGLSHLGLVDHGFCSTTLDHAGLLHCEANRLKNICPTEKGFGRNCLEEISSLSMASRKLVRDLLLSRRSPFVQLTSPQAASTRLRLLSADRSSSSRGYSVFNEFSKKIKGEAERNPEFKQSVKELKEKAEELKGAKEELKVRAKEKTEQLYKRVDGVWTEAEAVAKKVSSNVKEKISATAAEMKETFAVREQNSSGSAGSSAEKDTDANQGSQKSSEEGKQNSSGSAGSSADQDADLKHGSQRSYEEEKHEQSGSSSGTDSYFGKFKSNISSPFDKLKETKLADIAKKGYDMVREELSSNSTRRRRAPPAWSGEKSTRTELVVVPSKQSPWNKKWEQLKEKVKGLPITKRFVQYSDPVKTKGQEIVEDLCERYETSDNPIIHKIQDINDSMFQESDAAISYKEIRQRDPEFSLPEFVAEVQEAIKPVLNAYIKGDIETLKKYCSPELIERCKAEHQAYRSHGIFFDNKILHVGDANVRDVKMLESSPIIIVEFLTQQVYCVRDRNGKITEGSQDNIHIVFYHWALQQMTLEDRGEDAIYLLWRLREMQQQGVKALI</sequence>
<name>A0ACB9KUU7_BAUVA</name>
<evidence type="ECO:0000313" key="1">
    <source>
        <dbReference type="EMBL" id="KAI4301097.1"/>
    </source>
</evidence>